<dbReference type="SUPFAM" id="SSF46785">
    <property type="entry name" value="Winged helix' DNA-binding domain"/>
    <property type="match status" value="1"/>
</dbReference>
<gene>
    <name evidence="2" type="ORF">K7B10_07740</name>
</gene>
<reference evidence="2 3" key="1">
    <citation type="submission" date="2021-08" db="EMBL/GenBank/DDBJ databases">
        <title>Genomic Architecture of Streptomyces flavotricini NGL1 and Streptomyces erythrochromogenes HMS4 With Differential Plant Beneficial attributes and laccase production capabilities.</title>
        <authorList>
            <person name="Salwan R."/>
            <person name="Kaur R."/>
            <person name="Sharma V."/>
        </authorList>
    </citation>
    <scope>NUCLEOTIDE SEQUENCE [LARGE SCALE GENOMIC DNA]</scope>
    <source>
        <strain evidence="2 3">NGL1</strain>
    </source>
</reference>
<dbReference type="EMBL" id="JAINUL010000001">
    <property type="protein sequence ID" value="MCC0094676.1"/>
    <property type="molecule type" value="Genomic_DNA"/>
</dbReference>
<sequence length="206" mass="21905">MTGLAEYHERGLLDGPTAALAEAHRLLRQAQQAVDYHREHLRRLLFDEPVVDTTVADRIDRSIGHLRQAAATRGTHRDAVLAALAELQAVGSARPDTSGAPDLSAPDTAALLAIARGAKLHENLLTQRLSVITSSGTRIAYSALQRLESAGLVARDASRPVHAGVPLTLTEAGRATLTGPRRTKARGTPSAVRTGAWPPPAARAHR</sequence>
<dbReference type="InterPro" id="IPR036388">
    <property type="entry name" value="WH-like_DNA-bd_sf"/>
</dbReference>
<dbReference type="Proteomes" id="UP001520654">
    <property type="component" value="Unassembled WGS sequence"/>
</dbReference>
<protein>
    <recommendedName>
        <fullName evidence="4">MarR family transcriptional regulator</fullName>
    </recommendedName>
</protein>
<evidence type="ECO:0000256" key="1">
    <source>
        <dbReference type="SAM" id="MobiDB-lite"/>
    </source>
</evidence>
<dbReference type="Gene3D" id="1.10.10.10">
    <property type="entry name" value="Winged helix-like DNA-binding domain superfamily/Winged helix DNA-binding domain"/>
    <property type="match status" value="1"/>
</dbReference>
<organism evidence="2 3">
    <name type="scientific">Streptomyces flavotricini</name>
    <dbReference type="NCBI Taxonomy" id="66888"/>
    <lineage>
        <taxon>Bacteria</taxon>
        <taxon>Bacillati</taxon>
        <taxon>Actinomycetota</taxon>
        <taxon>Actinomycetes</taxon>
        <taxon>Kitasatosporales</taxon>
        <taxon>Streptomycetaceae</taxon>
        <taxon>Streptomyces</taxon>
    </lineage>
</organism>
<feature type="compositionally biased region" description="Pro residues" evidence="1">
    <location>
        <begin position="197"/>
        <end position="206"/>
    </location>
</feature>
<keyword evidence="3" id="KW-1185">Reference proteome</keyword>
<dbReference type="RefSeq" id="WP_229335238.1">
    <property type="nucleotide sequence ID" value="NZ_JAINUL010000001.1"/>
</dbReference>
<evidence type="ECO:0008006" key="4">
    <source>
        <dbReference type="Google" id="ProtNLM"/>
    </source>
</evidence>
<proteinExistence type="predicted"/>
<comment type="caution">
    <text evidence="2">The sequence shown here is derived from an EMBL/GenBank/DDBJ whole genome shotgun (WGS) entry which is preliminary data.</text>
</comment>
<evidence type="ECO:0000313" key="2">
    <source>
        <dbReference type="EMBL" id="MCC0094676.1"/>
    </source>
</evidence>
<name>A0ABS8E0K7_9ACTN</name>
<evidence type="ECO:0000313" key="3">
    <source>
        <dbReference type="Proteomes" id="UP001520654"/>
    </source>
</evidence>
<accession>A0ABS8E0K7</accession>
<dbReference type="InterPro" id="IPR036390">
    <property type="entry name" value="WH_DNA-bd_sf"/>
</dbReference>
<feature type="region of interest" description="Disordered" evidence="1">
    <location>
        <begin position="175"/>
        <end position="206"/>
    </location>
</feature>